<protein>
    <submittedName>
        <fullName evidence="1">Uncharacterized protein</fullName>
    </submittedName>
</protein>
<name>A0ACB0YV34_MELEN</name>
<organism evidence="1 2">
    <name type="scientific">Meloidogyne enterolobii</name>
    <name type="common">Root-knot nematode worm</name>
    <name type="synonym">Meloidogyne mayaguensis</name>
    <dbReference type="NCBI Taxonomy" id="390850"/>
    <lineage>
        <taxon>Eukaryota</taxon>
        <taxon>Metazoa</taxon>
        <taxon>Ecdysozoa</taxon>
        <taxon>Nematoda</taxon>
        <taxon>Chromadorea</taxon>
        <taxon>Rhabditida</taxon>
        <taxon>Tylenchina</taxon>
        <taxon>Tylenchomorpha</taxon>
        <taxon>Tylenchoidea</taxon>
        <taxon>Meloidogynidae</taxon>
        <taxon>Meloidogyninae</taxon>
        <taxon>Meloidogyne</taxon>
    </lineage>
</organism>
<reference evidence="1" key="1">
    <citation type="submission" date="2023-11" db="EMBL/GenBank/DDBJ databases">
        <authorList>
            <person name="Poullet M."/>
        </authorList>
    </citation>
    <scope>NUCLEOTIDE SEQUENCE</scope>
    <source>
        <strain evidence="1">E1834</strain>
    </source>
</reference>
<accession>A0ACB0YV34</accession>
<comment type="caution">
    <text evidence="1">The sequence shown here is derived from an EMBL/GenBank/DDBJ whole genome shotgun (WGS) entry which is preliminary data.</text>
</comment>
<keyword evidence="2" id="KW-1185">Reference proteome</keyword>
<dbReference type="EMBL" id="CAVMJV010000019">
    <property type="protein sequence ID" value="CAK5064231.1"/>
    <property type="molecule type" value="Genomic_DNA"/>
</dbReference>
<sequence>MFSLPTEVRLDILKCLNFNQLFYLRQTNSYFYNLINKCEEHLAKKKFSQLVNKKLSAKVFQNSKSIKQSGIFKFTLNDQLKKKWKAALANSIPLYLDHSTIQRPIVVRLEKIEDEEHRLLCLPNFPKNIKHLVELRCWFEHIFGCAFKYPYAGPRFNPELIKLLFDDDKTIPHQFLNQ</sequence>
<dbReference type="Proteomes" id="UP001497535">
    <property type="component" value="Unassembled WGS sequence"/>
</dbReference>
<evidence type="ECO:0000313" key="1">
    <source>
        <dbReference type="EMBL" id="CAK5064231.1"/>
    </source>
</evidence>
<evidence type="ECO:0000313" key="2">
    <source>
        <dbReference type="Proteomes" id="UP001497535"/>
    </source>
</evidence>
<gene>
    <name evidence="1" type="ORF">MENTE1834_LOCUS16974</name>
</gene>
<proteinExistence type="predicted"/>